<gene>
    <name evidence="4" type="ORF">IDAT_00275</name>
</gene>
<keyword evidence="1" id="KW-1003">Cell membrane</keyword>
<evidence type="ECO:0000313" key="4">
    <source>
        <dbReference type="EMBL" id="KFZ29582.1"/>
    </source>
</evidence>
<evidence type="ECO:0000313" key="5">
    <source>
        <dbReference type="Proteomes" id="UP000053718"/>
    </source>
</evidence>
<dbReference type="STRING" id="1517416.IDAT_00275"/>
<sequence length="190" mass="21667">MTISSALDDLLVRYQEAYQQAAVPLMTEANGDWRAPIYVGAPTLVDDSIEFVKWQPVRQAQALDFSALMNALEQPFHQDFVEYFSRWFSADLAVSWQQHPFWLLHMHGEEDAERMLSNQAGHVLMKRRLRQSMTLFLGIAEESDDLLITLDNESGAVGLEFVGQNQHETLAANLAEFLAKTTPRVVEFEH</sequence>
<dbReference type="Pfam" id="PF07348">
    <property type="entry name" value="Syd"/>
    <property type="match status" value="1"/>
</dbReference>
<dbReference type="EMBL" id="JPIN01000001">
    <property type="protein sequence ID" value="KFZ29582.1"/>
    <property type="molecule type" value="Genomic_DNA"/>
</dbReference>
<dbReference type="eggNOG" id="ENOG502ZCMR">
    <property type="taxonomic scope" value="Bacteria"/>
</dbReference>
<evidence type="ECO:0000256" key="3">
    <source>
        <dbReference type="ARBA" id="ARBA00023136"/>
    </source>
</evidence>
<dbReference type="InterPro" id="IPR038228">
    <property type="entry name" value="Syd_sf"/>
</dbReference>
<accession>A0A094IR30</accession>
<dbReference type="Proteomes" id="UP000053718">
    <property type="component" value="Unassembled WGS sequence"/>
</dbReference>
<proteinExistence type="predicted"/>
<evidence type="ECO:0000256" key="2">
    <source>
        <dbReference type="ARBA" id="ARBA00022519"/>
    </source>
</evidence>
<name>A0A094IR30_9GAMM</name>
<dbReference type="GO" id="GO:0009898">
    <property type="term" value="C:cytoplasmic side of plasma membrane"/>
    <property type="evidence" value="ECO:0007669"/>
    <property type="project" value="InterPro"/>
</dbReference>
<dbReference type="AlphaFoldDB" id="A0A094IR30"/>
<evidence type="ECO:0008006" key="6">
    <source>
        <dbReference type="Google" id="ProtNLM"/>
    </source>
</evidence>
<dbReference type="RefSeq" id="WP_034729037.1">
    <property type="nucleotide sequence ID" value="NZ_JPIN01000001.1"/>
</dbReference>
<dbReference type="Gene3D" id="3.40.1580.20">
    <property type="entry name" value="Syd protein"/>
    <property type="match status" value="1"/>
</dbReference>
<organism evidence="4 5">
    <name type="scientific">Pseudidiomarina atlantica</name>
    <dbReference type="NCBI Taxonomy" id="1517416"/>
    <lineage>
        <taxon>Bacteria</taxon>
        <taxon>Pseudomonadati</taxon>
        <taxon>Pseudomonadota</taxon>
        <taxon>Gammaproteobacteria</taxon>
        <taxon>Alteromonadales</taxon>
        <taxon>Idiomarinaceae</taxon>
        <taxon>Pseudidiomarina</taxon>
    </lineage>
</organism>
<dbReference type="InterPro" id="IPR009948">
    <property type="entry name" value="Syd"/>
</dbReference>
<dbReference type="CDD" id="cd16323">
    <property type="entry name" value="Syd"/>
    <property type="match status" value="1"/>
</dbReference>
<keyword evidence="2" id="KW-0997">Cell inner membrane</keyword>
<protein>
    <recommendedName>
        <fullName evidence="6">SecY interacting protein Syd</fullName>
    </recommendedName>
</protein>
<dbReference type="OrthoDB" id="5599437at2"/>
<comment type="caution">
    <text evidence="4">The sequence shown here is derived from an EMBL/GenBank/DDBJ whole genome shotgun (WGS) entry which is preliminary data.</text>
</comment>
<keyword evidence="5" id="KW-1185">Reference proteome</keyword>
<keyword evidence="3" id="KW-0472">Membrane</keyword>
<evidence type="ECO:0000256" key="1">
    <source>
        <dbReference type="ARBA" id="ARBA00022475"/>
    </source>
</evidence>
<reference evidence="4 5" key="1">
    <citation type="submission" date="2014-06" db="EMBL/GenBank/DDBJ databases">
        <title>Draft genome sequence of Idiomarina sp. MCCC 1A10513.</title>
        <authorList>
            <person name="Du J."/>
            <person name="Lai Q."/>
            <person name="Shao Z."/>
        </authorList>
    </citation>
    <scope>NUCLEOTIDE SEQUENCE [LARGE SCALE GENOMIC DNA]</scope>
    <source>
        <strain evidence="4 5">MCCC 1A10513</strain>
    </source>
</reference>